<sequence length="170" mass="18644">MDSSASKLDLYMAHRSALVDYAAPIVGCRARAEDVVQEAWLRFNGRPNQDTAIDHPVGYLYRIVRNLALDLTRSIATEKRQPDGDTLLAELPATTASPEQEAVSHDALQQVSDALAQLPERTRMAFEMHRLGGYTLQQIATALGISVGLTHQLVHDALSHCAAWLERGNG</sequence>
<feature type="domain" description="RNA polymerase sigma-70 region 2" evidence="5">
    <location>
        <begin position="10"/>
        <end position="74"/>
    </location>
</feature>
<dbReference type="AlphaFoldDB" id="A0A3M4VZD7"/>
<feature type="domain" description="RNA polymerase sigma factor 70 region 4 type 2" evidence="6">
    <location>
        <begin position="109"/>
        <end position="161"/>
    </location>
</feature>
<dbReference type="NCBIfam" id="TIGR02937">
    <property type="entry name" value="sigma70-ECF"/>
    <property type="match status" value="1"/>
</dbReference>
<dbReference type="InterPro" id="IPR013249">
    <property type="entry name" value="RNA_pol_sigma70_r4_t2"/>
</dbReference>
<dbReference type="EMBL" id="RBRY01000091">
    <property type="protein sequence ID" value="RMR56739.1"/>
    <property type="molecule type" value="Genomic_DNA"/>
</dbReference>
<dbReference type="PANTHER" id="PTHR43133:SF63">
    <property type="entry name" value="RNA POLYMERASE SIGMA FACTOR FECI-RELATED"/>
    <property type="match status" value="1"/>
</dbReference>
<reference evidence="7 8" key="1">
    <citation type="submission" date="2018-08" db="EMBL/GenBank/DDBJ databases">
        <title>Recombination of ecologically and evolutionarily significant loci maintains genetic cohesion in the Pseudomonas syringae species complex.</title>
        <authorList>
            <person name="Dillon M."/>
            <person name="Thakur S."/>
            <person name="Almeida R.N.D."/>
            <person name="Weir B.S."/>
            <person name="Guttman D.S."/>
        </authorList>
    </citation>
    <scope>NUCLEOTIDE SEQUENCE [LARGE SCALE GENOMIC DNA]</scope>
    <source>
        <strain evidence="7 8">ICMP 6917</strain>
    </source>
</reference>
<gene>
    <name evidence="7" type="ORF">ALP84_02809</name>
</gene>
<dbReference type="Gene3D" id="1.10.10.10">
    <property type="entry name" value="Winged helix-like DNA-binding domain superfamily/Winged helix DNA-binding domain"/>
    <property type="match status" value="1"/>
</dbReference>
<keyword evidence="4" id="KW-0804">Transcription</keyword>
<dbReference type="SUPFAM" id="SSF88659">
    <property type="entry name" value="Sigma3 and sigma4 domains of RNA polymerase sigma factors"/>
    <property type="match status" value="1"/>
</dbReference>
<dbReference type="InterPro" id="IPR014284">
    <property type="entry name" value="RNA_pol_sigma-70_dom"/>
</dbReference>
<comment type="caution">
    <text evidence="7">The sequence shown here is derived from an EMBL/GenBank/DDBJ whole genome shotgun (WGS) entry which is preliminary data.</text>
</comment>
<dbReference type="SUPFAM" id="SSF88946">
    <property type="entry name" value="Sigma2 domain of RNA polymerase sigma factors"/>
    <property type="match status" value="1"/>
</dbReference>
<evidence type="ECO:0000259" key="5">
    <source>
        <dbReference type="Pfam" id="PF04542"/>
    </source>
</evidence>
<dbReference type="Proteomes" id="UP000278332">
    <property type="component" value="Unassembled WGS sequence"/>
</dbReference>
<dbReference type="InterPro" id="IPR036388">
    <property type="entry name" value="WH-like_DNA-bd_sf"/>
</dbReference>
<keyword evidence="3" id="KW-0731">Sigma factor</keyword>
<evidence type="ECO:0000313" key="7">
    <source>
        <dbReference type="EMBL" id="RMR56739.1"/>
    </source>
</evidence>
<accession>A0A3M4VZD7</accession>
<dbReference type="GO" id="GO:0003677">
    <property type="term" value="F:DNA binding"/>
    <property type="evidence" value="ECO:0007669"/>
    <property type="project" value="InterPro"/>
</dbReference>
<dbReference type="CDD" id="cd06171">
    <property type="entry name" value="Sigma70_r4"/>
    <property type="match status" value="1"/>
</dbReference>
<dbReference type="GO" id="GO:0016987">
    <property type="term" value="F:sigma factor activity"/>
    <property type="evidence" value="ECO:0007669"/>
    <property type="project" value="UniProtKB-KW"/>
</dbReference>
<name>A0A3M4VZD7_PSECI</name>
<dbReference type="InterPro" id="IPR013324">
    <property type="entry name" value="RNA_pol_sigma_r3/r4-like"/>
</dbReference>
<evidence type="ECO:0000256" key="2">
    <source>
        <dbReference type="ARBA" id="ARBA00023015"/>
    </source>
</evidence>
<dbReference type="InterPro" id="IPR007627">
    <property type="entry name" value="RNA_pol_sigma70_r2"/>
</dbReference>
<dbReference type="Gene3D" id="1.10.1740.10">
    <property type="match status" value="1"/>
</dbReference>
<keyword evidence="2" id="KW-0805">Transcription regulation</keyword>
<evidence type="ECO:0000313" key="8">
    <source>
        <dbReference type="Proteomes" id="UP000278332"/>
    </source>
</evidence>
<dbReference type="InterPro" id="IPR039425">
    <property type="entry name" value="RNA_pol_sigma-70-like"/>
</dbReference>
<evidence type="ECO:0000256" key="4">
    <source>
        <dbReference type="ARBA" id="ARBA00023163"/>
    </source>
</evidence>
<dbReference type="GO" id="GO:0006352">
    <property type="term" value="P:DNA-templated transcription initiation"/>
    <property type="evidence" value="ECO:0007669"/>
    <property type="project" value="InterPro"/>
</dbReference>
<dbReference type="InterPro" id="IPR013325">
    <property type="entry name" value="RNA_pol_sigma_r2"/>
</dbReference>
<evidence type="ECO:0000256" key="1">
    <source>
        <dbReference type="ARBA" id="ARBA00010641"/>
    </source>
</evidence>
<proteinExistence type="inferred from homology"/>
<evidence type="ECO:0000256" key="3">
    <source>
        <dbReference type="ARBA" id="ARBA00023082"/>
    </source>
</evidence>
<comment type="similarity">
    <text evidence="1">Belongs to the sigma-70 factor family. ECF subfamily.</text>
</comment>
<protein>
    <submittedName>
        <fullName evidence="7">ECF family RNA polymerase sigma factor</fullName>
    </submittedName>
</protein>
<evidence type="ECO:0000259" key="6">
    <source>
        <dbReference type="Pfam" id="PF08281"/>
    </source>
</evidence>
<dbReference type="Pfam" id="PF04542">
    <property type="entry name" value="Sigma70_r2"/>
    <property type="match status" value="1"/>
</dbReference>
<dbReference type="PANTHER" id="PTHR43133">
    <property type="entry name" value="RNA POLYMERASE ECF-TYPE SIGMA FACTO"/>
    <property type="match status" value="1"/>
</dbReference>
<organism evidence="7 8">
    <name type="scientific">Pseudomonas cichorii</name>
    <dbReference type="NCBI Taxonomy" id="36746"/>
    <lineage>
        <taxon>Bacteria</taxon>
        <taxon>Pseudomonadati</taxon>
        <taxon>Pseudomonadota</taxon>
        <taxon>Gammaproteobacteria</taxon>
        <taxon>Pseudomonadales</taxon>
        <taxon>Pseudomonadaceae</taxon>
        <taxon>Pseudomonas</taxon>
    </lineage>
</organism>
<dbReference type="Pfam" id="PF08281">
    <property type="entry name" value="Sigma70_r4_2"/>
    <property type="match status" value="1"/>
</dbReference>